<keyword evidence="3" id="KW-1185">Reference proteome</keyword>
<reference evidence="2" key="1">
    <citation type="submission" date="2024-03" db="EMBL/GenBank/DDBJ databases">
        <title>WGS assembly of Saponaria officinalis var. Norfolk2.</title>
        <authorList>
            <person name="Jenkins J."/>
            <person name="Shu S."/>
            <person name="Grimwood J."/>
            <person name="Barry K."/>
            <person name="Goodstein D."/>
            <person name="Schmutz J."/>
            <person name="Leebens-Mack J."/>
            <person name="Osbourn A."/>
        </authorList>
    </citation>
    <scope>NUCLEOTIDE SEQUENCE [LARGE SCALE GENOMIC DNA]</scope>
    <source>
        <strain evidence="2">JIC</strain>
    </source>
</reference>
<organism evidence="2 3">
    <name type="scientific">Saponaria officinalis</name>
    <name type="common">Common soapwort</name>
    <name type="synonym">Lychnis saponaria</name>
    <dbReference type="NCBI Taxonomy" id="3572"/>
    <lineage>
        <taxon>Eukaryota</taxon>
        <taxon>Viridiplantae</taxon>
        <taxon>Streptophyta</taxon>
        <taxon>Embryophyta</taxon>
        <taxon>Tracheophyta</taxon>
        <taxon>Spermatophyta</taxon>
        <taxon>Magnoliopsida</taxon>
        <taxon>eudicotyledons</taxon>
        <taxon>Gunneridae</taxon>
        <taxon>Pentapetalae</taxon>
        <taxon>Caryophyllales</taxon>
        <taxon>Caryophyllaceae</taxon>
        <taxon>Caryophylleae</taxon>
        <taxon>Saponaria</taxon>
    </lineage>
</organism>
<protein>
    <submittedName>
        <fullName evidence="2">Uncharacterized protein</fullName>
    </submittedName>
</protein>
<sequence length="109" mass="12177">MAAPDLLFNLRNPPLTTATSLTSLMTTPLNATPSFFALTLLSVVTNLSSMRSRILLLFLFKLLNCSLFTYLLLILSIFFCHCFALMQVSIWSRELNTVMLVSRNLSPSA</sequence>
<dbReference type="Proteomes" id="UP001443914">
    <property type="component" value="Unassembled WGS sequence"/>
</dbReference>
<gene>
    <name evidence="2" type="ORF">RND81_01G081800</name>
</gene>
<keyword evidence="1" id="KW-1133">Transmembrane helix</keyword>
<evidence type="ECO:0000313" key="3">
    <source>
        <dbReference type="Proteomes" id="UP001443914"/>
    </source>
</evidence>
<dbReference type="AlphaFoldDB" id="A0AAW1NDP2"/>
<dbReference type="EMBL" id="JBDFQZ010000001">
    <property type="protein sequence ID" value="KAK9756220.1"/>
    <property type="molecule type" value="Genomic_DNA"/>
</dbReference>
<keyword evidence="1" id="KW-0472">Membrane</keyword>
<keyword evidence="1" id="KW-0812">Transmembrane</keyword>
<comment type="caution">
    <text evidence="2">The sequence shown here is derived from an EMBL/GenBank/DDBJ whole genome shotgun (WGS) entry which is preliminary data.</text>
</comment>
<feature type="transmembrane region" description="Helical" evidence="1">
    <location>
        <begin position="67"/>
        <end position="90"/>
    </location>
</feature>
<name>A0AAW1NDP2_SAPOF</name>
<accession>A0AAW1NDP2</accession>
<evidence type="ECO:0000313" key="2">
    <source>
        <dbReference type="EMBL" id="KAK9756220.1"/>
    </source>
</evidence>
<evidence type="ECO:0000256" key="1">
    <source>
        <dbReference type="SAM" id="Phobius"/>
    </source>
</evidence>
<proteinExistence type="predicted"/>